<keyword evidence="2" id="KW-1185">Reference proteome</keyword>
<dbReference type="Gramene" id="Solyc11g015893.1.1">
    <property type="protein sequence ID" value="Solyc11g015893.1.1"/>
    <property type="gene ID" value="Solyc11g015893.1"/>
</dbReference>
<name>A0A3Q7ISM9_SOLLC</name>
<protein>
    <recommendedName>
        <fullName evidence="3">F-box associated domain-containing protein</fullName>
    </recommendedName>
</protein>
<evidence type="ECO:0000313" key="1">
    <source>
        <dbReference type="EnsemblPlants" id="Solyc11g015893.1.1"/>
    </source>
</evidence>
<evidence type="ECO:0008006" key="3">
    <source>
        <dbReference type="Google" id="ProtNLM"/>
    </source>
</evidence>
<accession>A0A3Q7ISM9</accession>
<dbReference type="PANTHER" id="PTHR11439">
    <property type="entry name" value="GAG-POL-RELATED RETROTRANSPOSON"/>
    <property type="match status" value="1"/>
</dbReference>
<reference evidence="1" key="2">
    <citation type="submission" date="2019-01" db="UniProtKB">
        <authorList>
            <consortium name="EnsemblPlants"/>
        </authorList>
    </citation>
    <scope>IDENTIFICATION</scope>
    <source>
        <strain evidence="1">cv. Heinz 1706</strain>
    </source>
</reference>
<dbReference type="STRING" id="4081.A0A3Q7ISM9"/>
<dbReference type="EnsemblPlants" id="Solyc11g015893.1.1">
    <property type="protein sequence ID" value="Solyc11g015893.1.1"/>
    <property type="gene ID" value="Solyc11g015893.1"/>
</dbReference>
<organism evidence="1">
    <name type="scientific">Solanum lycopersicum</name>
    <name type="common">Tomato</name>
    <name type="synonym">Lycopersicon esculentum</name>
    <dbReference type="NCBI Taxonomy" id="4081"/>
    <lineage>
        <taxon>Eukaryota</taxon>
        <taxon>Viridiplantae</taxon>
        <taxon>Streptophyta</taxon>
        <taxon>Embryophyta</taxon>
        <taxon>Tracheophyta</taxon>
        <taxon>Spermatophyta</taxon>
        <taxon>Magnoliopsida</taxon>
        <taxon>eudicotyledons</taxon>
        <taxon>Gunneridae</taxon>
        <taxon>Pentapetalae</taxon>
        <taxon>asterids</taxon>
        <taxon>lamiids</taxon>
        <taxon>Solanales</taxon>
        <taxon>Solanaceae</taxon>
        <taxon>Solanoideae</taxon>
        <taxon>Solaneae</taxon>
        <taxon>Solanum</taxon>
        <taxon>Solanum subgen. Lycopersicon</taxon>
    </lineage>
</organism>
<dbReference type="AlphaFoldDB" id="A0A3Q7ISM9"/>
<sequence length="319" mass="37325">MAVSSSTNGADTPFADITHFRSLIGALQYLAITRPDIQFAVNRVAQRMHKPSEHDYHCLKCILRYIFGILGRGLLIRRGDLELRGFSDSDWANDKNNRKSTSGFLVFLGPNLIFWCTKKQPKVSRSSTEAEYRALALLAAETMLQYKVVSYRQEIHDDFHNYKSEYWRSIDHFMFHFRCSGYGVNLYGKIHWLVSDANRNELICSFNLENAHFEVWVMKEYGVTDSWVKQIVINITPECNNYWLCYEMFNLVKVLDDREVLFLWRDDFLFLHHPVKNTLKRVDVCDGNFVASMNPWRGCPLFRPHLFADQSLKIVINNI</sequence>
<dbReference type="CDD" id="cd09272">
    <property type="entry name" value="RNase_HI_RT_Ty1"/>
    <property type="match status" value="1"/>
</dbReference>
<reference evidence="1" key="1">
    <citation type="journal article" date="2012" name="Nature">
        <title>The tomato genome sequence provides insights into fleshy fruit evolution.</title>
        <authorList>
            <consortium name="Tomato Genome Consortium"/>
        </authorList>
    </citation>
    <scope>NUCLEOTIDE SEQUENCE [LARGE SCALE GENOMIC DNA]</scope>
    <source>
        <strain evidence="1">cv. Heinz 1706</strain>
    </source>
</reference>
<evidence type="ECO:0000313" key="2">
    <source>
        <dbReference type="Proteomes" id="UP000004994"/>
    </source>
</evidence>
<dbReference type="PANTHER" id="PTHR11439:SF467">
    <property type="entry name" value="INTEGRASE CATALYTIC DOMAIN-CONTAINING PROTEIN"/>
    <property type="match status" value="1"/>
</dbReference>
<dbReference type="InParanoid" id="A0A3Q7ISM9"/>
<dbReference type="Proteomes" id="UP000004994">
    <property type="component" value="Chromosome 11"/>
</dbReference>
<proteinExistence type="predicted"/>